<sequence length="293" mass="33350">MNRRSEKSNRSLSIEILTRLSQIFNSKSWEIENDNPEQPSLFNRYCSLLSDLTESEQSLILELTERFTRISSNQYSYHIKQIVDQLAQDPRFNLAQISNIFIAPLISPEDLKLGKVKSSLMVQYAFPEQLAYNMYFSNKNISFVTGLNADSSNINNDSSLLLVVDDFIGSGDTACSALNYLLHDKKISRDKMIVASIVALNQGITKISELGVQVVSSLTFFKGISEHYSLEDRVGKLTLMDEIERKIKVHENEKLGYGQSEALVSMIRTPNNTFPVFWKEKKGRVAPFPRKNF</sequence>
<dbReference type="Proteomes" id="UP000092573">
    <property type="component" value="Chromosome"/>
</dbReference>
<dbReference type="RefSeq" id="WP_068696776.1">
    <property type="nucleotide sequence ID" value="NZ_CP014167.1"/>
</dbReference>
<dbReference type="InterPro" id="IPR056920">
    <property type="entry name" value="PRTase-CE"/>
</dbReference>
<dbReference type="EMBL" id="CP014167">
    <property type="protein sequence ID" value="ANS75290.1"/>
    <property type="molecule type" value="Genomic_DNA"/>
</dbReference>
<keyword evidence="3" id="KW-1185">Reference proteome</keyword>
<dbReference type="OrthoDB" id="2084254at2"/>
<reference evidence="2 3" key="1">
    <citation type="submission" date="2016-01" db="EMBL/GenBank/DDBJ databases">
        <title>Complete Genome Sequence of Paenibacillus yonginensis DCY84, a novel Plant Growth-Promoting Bacteria with Elicitation of Induced Systemic Resistance.</title>
        <authorList>
            <person name="Kim Y.J."/>
            <person name="Yang D.C."/>
            <person name="Sukweenadhi J."/>
        </authorList>
    </citation>
    <scope>NUCLEOTIDE SEQUENCE [LARGE SCALE GENOMIC DNA]</scope>
    <source>
        <strain evidence="2 3">DCY84</strain>
    </source>
</reference>
<dbReference type="AlphaFoldDB" id="A0A1B1N1H7"/>
<accession>A0A1B1N1H7</accession>
<gene>
    <name evidence="2" type="ORF">AWM70_12300</name>
</gene>
<evidence type="ECO:0000313" key="3">
    <source>
        <dbReference type="Proteomes" id="UP000092573"/>
    </source>
</evidence>
<name>A0A1B1N1H7_9BACL</name>
<dbReference type="SUPFAM" id="SSF53271">
    <property type="entry name" value="PRTase-like"/>
    <property type="match status" value="1"/>
</dbReference>
<organism evidence="2 3">
    <name type="scientific">Paenibacillus yonginensis</name>
    <dbReference type="NCBI Taxonomy" id="1462996"/>
    <lineage>
        <taxon>Bacteria</taxon>
        <taxon>Bacillati</taxon>
        <taxon>Bacillota</taxon>
        <taxon>Bacilli</taxon>
        <taxon>Bacillales</taxon>
        <taxon>Paenibacillaceae</taxon>
        <taxon>Paenibacillus</taxon>
    </lineage>
</organism>
<dbReference type="InterPro" id="IPR029057">
    <property type="entry name" value="PRTase-like"/>
</dbReference>
<proteinExistence type="predicted"/>
<dbReference type="Gene3D" id="3.40.50.2020">
    <property type="match status" value="1"/>
</dbReference>
<dbReference type="Pfam" id="PF24390">
    <property type="entry name" value="PRTase-CE"/>
    <property type="match status" value="1"/>
</dbReference>
<dbReference type="STRING" id="1462996.AWM70_12300"/>
<evidence type="ECO:0000259" key="1">
    <source>
        <dbReference type="Pfam" id="PF24390"/>
    </source>
</evidence>
<dbReference type="KEGG" id="pyg:AWM70_12300"/>
<protein>
    <recommendedName>
        <fullName evidence="1">PRTase-CE domain-containing protein</fullName>
    </recommendedName>
</protein>
<evidence type="ECO:0000313" key="2">
    <source>
        <dbReference type="EMBL" id="ANS75290.1"/>
    </source>
</evidence>
<feature type="domain" description="PRTase-CE" evidence="1">
    <location>
        <begin position="54"/>
        <end position="290"/>
    </location>
</feature>